<dbReference type="PANTHER" id="PTHR43334:SF1">
    <property type="entry name" value="3-HYDROXYPROPIONATE--COA LIGASE [ADP-FORMING]"/>
    <property type="match status" value="1"/>
</dbReference>
<dbReference type="SUPFAM" id="SSF52210">
    <property type="entry name" value="Succinyl-CoA synthetase domains"/>
    <property type="match status" value="2"/>
</dbReference>
<evidence type="ECO:0000256" key="4">
    <source>
        <dbReference type="PROSITE-ProRule" id="PRU00409"/>
    </source>
</evidence>
<proteinExistence type="predicted"/>
<keyword evidence="2 4" id="KW-0547">Nucleotide-binding</keyword>
<keyword evidence="6" id="KW-0808">Transferase</keyword>
<keyword evidence="3 4" id="KW-0067">ATP-binding</keyword>
<evidence type="ECO:0000256" key="1">
    <source>
        <dbReference type="ARBA" id="ARBA00022598"/>
    </source>
</evidence>
<dbReference type="EMBL" id="RJVA01000016">
    <property type="protein sequence ID" value="ROQ89845.1"/>
    <property type="molecule type" value="Genomic_DNA"/>
</dbReference>
<dbReference type="InterPro" id="IPR013815">
    <property type="entry name" value="ATP_grasp_subdomain_1"/>
</dbReference>
<dbReference type="GO" id="GO:0016740">
    <property type="term" value="F:transferase activity"/>
    <property type="evidence" value="ECO:0007669"/>
    <property type="project" value="UniProtKB-KW"/>
</dbReference>
<evidence type="ECO:0000259" key="5">
    <source>
        <dbReference type="PROSITE" id="PS50975"/>
    </source>
</evidence>
<dbReference type="SUPFAM" id="SSF51735">
    <property type="entry name" value="NAD(P)-binding Rossmann-fold domains"/>
    <property type="match status" value="1"/>
</dbReference>
<keyword evidence="1" id="KW-0436">Ligase</keyword>
<keyword evidence="7" id="KW-1185">Reference proteome</keyword>
<accession>A0A3N1UEP8</accession>
<dbReference type="InterPro" id="IPR036291">
    <property type="entry name" value="NAD(P)-bd_dom_sf"/>
</dbReference>
<evidence type="ECO:0000313" key="7">
    <source>
        <dbReference type="Proteomes" id="UP000276223"/>
    </source>
</evidence>
<dbReference type="SMART" id="SM00881">
    <property type="entry name" value="CoA_binding"/>
    <property type="match status" value="1"/>
</dbReference>
<dbReference type="Gene3D" id="3.30.1490.20">
    <property type="entry name" value="ATP-grasp fold, A domain"/>
    <property type="match status" value="1"/>
</dbReference>
<dbReference type="PROSITE" id="PS50975">
    <property type="entry name" value="ATP_GRASP"/>
    <property type="match status" value="1"/>
</dbReference>
<dbReference type="Pfam" id="PF13607">
    <property type="entry name" value="Succ_CoA_lig"/>
    <property type="match status" value="1"/>
</dbReference>
<dbReference type="InterPro" id="IPR051538">
    <property type="entry name" value="Acyl-CoA_Synth/Transferase"/>
</dbReference>
<dbReference type="Gene3D" id="3.30.470.20">
    <property type="entry name" value="ATP-grasp fold, B domain"/>
    <property type="match status" value="1"/>
</dbReference>
<dbReference type="Gene3D" id="3.40.50.261">
    <property type="entry name" value="Succinyl-CoA synthetase domains"/>
    <property type="match status" value="2"/>
</dbReference>
<dbReference type="GO" id="GO:0005524">
    <property type="term" value="F:ATP binding"/>
    <property type="evidence" value="ECO:0007669"/>
    <property type="project" value="UniProtKB-UniRule"/>
</dbReference>
<dbReference type="RefSeq" id="WP_123291405.1">
    <property type="nucleotide sequence ID" value="NZ_RJVA01000016.1"/>
</dbReference>
<dbReference type="InterPro" id="IPR016102">
    <property type="entry name" value="Succinyl-CoA_synth-like"/>
</dbReference>
<name>A0A3N1UEP8_9BACT</name>
<dbReference type="OrthoDB" id="9791027at2"/>
<dbReference type="GO" id="GO:0046872">
    <property type="term" value="F:metal ion binding"/>
    <property type="evidence" value="ECO:0007669"/>
    <property type="project" value="InterPro"/>
</dbReference>
<feature type="domain" description="ATP-grasp" evidence="5">
    <location>
        <begin position="485"/>
        <end position="523"/>
    </location>
</feature>
<comment type="caution">
    <text evidence="6">The sequence shown here is derived from an EMBL/GenBank/DDBJ whole genome shotgun (WGS) entry which is preliminary data.</text>
</comment>
<dbReference type="Pfam" id="PF13380">
    <property type="entry name" value="CoA_binding_2"/>
    <property type="match status" value="1"/>
</dbReference>
<dbReference type="Pfam" id="PF13549">
    <property type="entry name" value="ATP-grasp_5"/>
    <property type="match status" value="1"/>
</dbReference>
<dbReference type="Gene3D" id="3.40.50.720">
    <property type="entry name" value="NAD(P)-binding Rossmann-like Domain"/>
    <property type="match status" value="1"/>
</dbReference>
<dbReference type="InterPro" id="IPR003781">
    <property type="entry name" value="CoA-bd"/>
</dbReference>
<dbReference type="InterPro" id="IPR032875">
    <property type="entry name" value="Succ_CoA_lig_flav_dom"/>
</dbReference>
<dbReference type="PANTHER" id="PTHR43334">
    <property type="entry name" value="ACETATE--COA LIGASE [ADP-FORMING]"/>
    <property type="match status" value="1"/>
</dbReference>
<gene>
    <name evidence="6" type="ORF">EDC27_2961</name>
</gene>
<dbReference type="AlphaFoldDB" id="A0A3N1UEP8"/>
<evidence type="ECO:0000256" key="3">
    <source>
        <dbReference type="ARBA" id="ARBA00022840"/>
    </source>
</evidence>
<dbReference type="GO" id="GO:0016874">
    <property type="term" value="F:ligase activity"/>
    <property type="evidence" value="ECO:0007669"/>
    <property type="project" value="UniProtKB-KW"/>
</dbReference>
<dbReference type="Proteomes" id="UP000276223">
    <property type="component" value="Unassembled WGS sequence"/>
</dbReference>
<reference evidence="6 7" key="1">
    <citation type="submission" date="2018-11" db="EMBL/GenBank/DDBJ databases">
        <title>Genomic Encyclopedia of Type Strains, Phase IV (KMG-IV): sequencing the most valuable type-strain genomes for metagenomic binning, comparative biology and taxonomic classification.</title>
        <authorList>
            <person name="Goeker M."/>
        </authorList>
    </citation>
    <scope>NUCLEOTIDE SEQUENCE [LARGE SCALE GENOMIC DNA]</scope>
    <source>
        <strain evidence="6 7">DSM 22027</strain>
    </source>
</reference>
<dbReference type="SUPFAM" id="SSF56059">
    <property type="entry name" value="Glutathione synthetase ATP-binding domain-like"/>
    <property type="match status" value="1"/>
</dbReference>
<sequence length="684" mass="74362">MERFFEAKSVAVVGVSSSPTNLGRAIVFNLMEFQYQGLIYLVGPKGGVFAGHKIYRSVADLPEPVDLAAVLVPARAVPEVVRQCGEKGIKRIIVESAGFRELGDDRLELEQEIREALSRYGMRMIGPNCIGIINRYNGLAVPFMPMRAEAPSGRVAIFSQSGGVGATMINHCAAEGIGFSRFASIGNKLDVHENDLVAYYAKDPQTHVIFGYLEGVAKGRELMEVAARSTKPIVVHKSNRGGAGAVIARSHSASLSTDDAVTDAAFRQCGILRVVDQNEGLTAIKGFLLPQMRGRRLAIISRSGGHAVMAADAADEFGFELPPFPEDVVRLVEAHARAGVIQFHNPMDLGDVFDLELYEKLAQETLARADIDGLLFIHNYQGIFDAEGSRQLVTRLGHLMHTTGKPVAVCVFTMQKELEYNRKNAGYPLFTDPRDAVRALAWNRDFSGRPENVFATERPQGIDLERARRLLDTAPEGPLDPDLLASALTCYGISTVPWAIAKSAEEAMEAAARLGYPLVMKTASRHVVHKTDVGAVRLNVSSNVALRDAYASLVAFGPRVLVQKMAEPGMEWIVGGRQDDNFGPVLVVGLGGIYVEVLKETALGIGPLNSEQARALVHQCRGATLLQGVRGQKPLDEDALVDVLVRVSWFLYDFPQVRELDMNPVRVHGVGCAALDWRATVSAS</sequence>
<protein>
    <submittedName>
        <fullName evidence="6">Acetyltransferase</fullName>
    </submittedName>
</protein>
<evidence type="ECO:0000256" key="2">
    <source>
        <dbReference type="ARBA" id="ARBA00022741"/>
    </source>
</evidence>
<dbReference type="InterPro" id="IPR011761">
    <property type="entry name" value="ATP-grasp"/>
</dbReference>
<evidence type="ECO:0000313" key="6">
    <source>
        <dbReference type="EMBL" id="ROQ89845.1"/>
    </source>
</evidence>
<organism evidence="6 7">
    <name type="scientific">Desulfosoma caldarium</name>
    <dbReference type="NCBI Taxonomy" id="610254"/>
    <lineage>
        <taxon>Bacteria</taxon>
        <taxon>Pseudomonadati</taxon>
        <taxon>Thermodesulfobacteriota</taxon>
        <taxon>Syntrophobacteria</taxon>
        <taxon>Syntrophobacterales</taxon>
        <taxon>Syntrophobacteraceae</taxon>
        <taxon>Desulfosoma</taxon>
    </lineage>
</organism>